<dbReference type="Proteomes" id="UP001201020">
    <property type="component" value="Chromosome"/>
</dbReference>
<accession>A0A9Y1FM23</accession>
<proteinExistence type="predicted"/>
<reference evidence="1" key="1">
    <citation type="journal article" date="2022" name="Nat. Microbiol.">
        <title>Unique mobile elements and scalable gene flow at the prokaryote-eukaryote boundary revealed by circularized Asgard archaea genomes.</title>
        <authorList>
            <person name="Wu F."/>
            <person name="Speth D.R."/>
            <person name="Philosof A."/>
            <person name="Cremiere A."/>
            <person name="Narayanan A."/>
            <person name="Barco R.A."/>
            <person name="Connon S.A."/>
            <person name="Amend J.P."/>
            <person name="Antoshechkin I.A."/>
            <person name="Orphan V.J."/>
        </authorList>
    </citation>
    <scope>NUCLEOTIDE SEQUENCE</scope>
    <source>
        <strain evidence="1">PM71</strain>
    </source>
</reference>
<evidence type="ECO:0008006" key="2">
    <source>
        <dbReference type="Google" id="ProtNLM"/>
    </source>
</evidence>
<dbReference type="AlphaFoldDB" id="A0A9Y1FM23"/>
<protein>
    <recommendedName>
        <fullName evidence="2">NurA domain-containing protein</fullName>
    </recommendedName>
</protein>
<gene>
    <name evidence="1" type="ORF">K9W45_01535</name>
</gene>
<evidence type="ECO:0000313" key="1">
    <source>
        <dbReference type="EMBL" id="UJG41158.1"/>
    </source>
</evidence>
<organism evidence="1">
    <name type="scientific">Candidatus Heimdallarchaeum aukensis</name>
    <dbReference type="NCBI Taxonomy" id="2876573"/>
    <lineage>
        <taxon>Archaea</taxon>
        <taxon>Promethearchaeati</taxon>
        <taxon>Candidatus Heimdallarchaeota</taxon>
        <taxon>Candidatus Heimdallarchaeia (ex Rinke et al. 2021) (nom. nud.)</taxon>
        <taxon>Candidatus Heimdallarchaeales</taxon>
        <taxon>Candidatus Heimdallarchaeaceae</taxon>
        <taxon>Candidatus Heimdallarchaeum</taxon>
    </lineage>
</organism>
<sequence>MQTFFDSALEAEFNKIYEKLKKLERKNDDEYQSDLSFLLEHFRIFEPLDTTCQREDFSVSAIDGSGASDLIKLNNISVHLITAGFSADQTDFKKGTTTELDIRPEISTYPNGVTKLVLIREDEELEVWEEITNFVRENYGKEPKEIVFDVLRTMILRKMENEGKDISKIRIKNTFELLHQAKLAGFTLYNKPLEKFHEWMISPRPQTGWYDQFREILEYSLAFSILKTNKKIKYLFIDGSMNMLISKNHNQPRLISNYLLRDLCTEALKRDTCVVAVSKTTTFPFIYKIAQDVRNHLKGEKKWFFRVPSKELGETPLRLLEGKSIPPENAITYLFHFSADLPVLRIDFDLDWWKKNIHSEDKEKEKEREVEMFKEIDWLSRDVRYHGYLFDLAFSHFNALITFKERDLIADRLIDFFTEKGEDPRRYIHPRKRLGLM</sequence>
<dbReference type="EMBL" id="CP084166">
    <property type="protein sequence ID" value="UJG41158.1"/>
    <property type="molecule type" value="Genomic_DNA"/>
</dbReference>
<name>A0A9Y1FM23_9ARCH</name>